<reference evidence="6" key="1">
    <citation type="journal article" date="2018" name="PLoS ONE">
        <title>Chinook salmon (Oncorhynchus tshawytscha) genome and transcriptome.</title>
        <authorList>
            <person name="Christensen K.A."/>
            <person name="Leong J.S."/>
            <person name="Sakhrani D."/>
            <person name="Biagi C.A."/>
            <person name="Minkley D.R."/>
            <person name="Withler R.E."/>
            <person name="Rondeau E.B."/>
            <person name="Koop B.F."/>
            <person name="Devlin R.H."/>
        </authorList>
    </citation>
    <scope>NUCLEOTIDE SEQUENCE [LARGE SCALE GENOMIC DNA]</scope>
</reference>
<dbReference type="InterPro" id="IPR006703">
    <property type="entry name" value="G_AIG1"/>
</dbReference>
<gene>
    <name evidence="5" type="primary">LOC121843610</name>
</gene>
<evidence type="ECO:0000313" key="6">
    <source>
        <dbReference type="Proteomes" id="UP000694402"/>
    </source>
</evidence>
<dbReference type="InterPro" id="IPR045058">
    <property type="entry name" value="GIMA/IAN/Toc"/>
</dbReference>
<evidence type="ECO:0000259" key="4">
    <source>
        <dbReference type="PROSITE" id="PS51720"/>
    </source>
</evidence>
<organism evidence="5 6">
    <name type="scientific">Oncorhynchus tshawytscha</name>
    <name type="common">Chinook salmon</name>
    <name type="synonym">Salmo tshawytscha</name>
    <dbReference type="NCBI Taxonomy" id="74940"/>
    <lineage>
        <taxon>Eukaryota</taxon>
        <taxon>Metazoa</taxon>
        <taxon>Chordata</taxon>
        <taxon>Craniata</taxon>
        <taxon>Vertebrata</taxon>
        <taxon>Euteleostomi</taxon>
        <taxon>Actinopterygii</taxon>
        <taxon>Neopterygii</taxon>
        <taxon>Teleostei</taxon>
        <taxon>Protacanthopterygii</taxon>
        <taxon>Salmoniformes</taxon>
        <taxon>Salmonidae</taxon>
        <taxon>Salmoninae</taxon>
        <taxon>Oncorhynchus</taxon>
    </lineage>
</organism>
<dbReference type="Ensembl" id="ENSOTST00005186627.1">
    <property type="protein sequence ID" value="ENSOTSP00005154030.1"/>
    <property type="gene ID" value="ENSOTSG00005058030.1"/>
</dbReference>
<keyword evidence="6" id="KW-1185">Reference proteome</keyword>
<name>A0AAZ3SL83_ONCTS</name>
<proteinExistence type="inferred from homology"/>
<dbReference type="PANTHER" id="PTHR10903:SF112">
    <property type="entry name" value="SI:CH211-113E8.5"/>
    <property type="match status" value="1"/>
</dbReference>
<evidence type="ECO:0000256" key="1">
    <source>
        <dbReference type="ARBA" id="ARBA00008535"/>
    </source>
</evidence>
<evidence type="ECO:0000256" key="3">
    <source>
        <dbReference type="ARBA" id="ARBA00023134"/>
    </source>
</evidence>
<dbReference type="AlphaFoldDB" id="A0AAZ3SL83"/>
<feature type="domain" description="AIG1-type G" evidence="4">
    <location>
        <begin position="32"/>
        <end position="232"/>
    </location>
</feature>
<dbReference type="Gene3D" id="3.40.50.300">
    <property type="entry name" value="P-loop containing nucleotide triphosphate hydrolases"/>
    <property type="match status" value="1"/>
</dbReference>
<dbReference type="GO" id="GO:0005525">
    <property type="term" value="F:GTP binding"/>
    <property type="evidence" value="ECO:0007669"/>
    <property type="project" value="UniProtKB-KW"/>
</dbReference>
<dbReference type="Proteomes" id="UP000694402">
    <property type="component" value="Unassembled WGS sequence"/>
</dbReference>
<dbReference type="FunFam" id="3.40.50.300:FF:000366">
    <property type="entry name" value="GTPase, IMAP family member 2"/>
    <property type="match status" value="1"/>
</dbReference>
<comment type="similarity">
    <text evidence="1">Belongs to the TRAFAC class TrmE-Era-EngA-EngB-Septin-like GTPase superfamily. AIG1/Toc34/Toc159-like paraseptin GTPase family. IAN subfamily.</text>
</comment>
<dbReference type="GeneTree" id="ENSGT01120000271858"/>
<dbReference type="SUPFAM" id="SSF52540">
    <property type="entry name" value="P-loop containing nucleoside triphosphate hydrolases"/>
    <property type="match status" value="1"/>
</dbReference>
<reference evidence="5" key="3">
    <citation type="submission" date="2025-09" db="UniProtKB">
        <authorList>
            <consortium name="Ensembl"/>
        </authorList>
    </citation>
    <scope>IDENTIFICATION</scope>
</reference>
<evidence type="ECO:0000256" key="2">
    <source>
        <dbReference type="ARBA" id="ARBA00022741"/>
    </source>
</evidence>
<dbReference type="PANTHER" id="PTHR10903">
    <property type="entry name" value="GTPASE, IMAP FAMILY MEMBER-RELATED"/>
    <property type="match status" value="1"/>
</dbReference>
<protein>
    <recommendedName>
        <fullName evidence="4">AIG1-type G domain-containing protein</fullName>
    </recommendedName>
</protein>
<dbReference type="Pfam" id="PF04548">
    <property type="entry name" value="AIG1"/>
    <property type="match status" value="1"/>
</dbReference>
<accession>A0AAZ3SL83</accession>
<sequence length="271" mass="30183">FLLIQAVSHRAVIGSLIGRRTIGPASSGFGRGPELRIVLIGKTGVGKSAVGNTVLGSEHFESCAKSTSVTETCLKSYVKENSRLIHVVDTPGILDTDKSAEHIKNEIAKCVQVSTPGPHVFLLVIQIGRFTKEEQNSVVALEKLFGPKASKYMIVVFTRGDDLGRQSIQEYVRTSDSGPLREVIQRCGNRFHVFNNREKNRSQVVELIKKIDDMVAGNGGVCYTDEMYQEAERVISQQKISRKEAELSRYEFLFLAELMHRVILFQKILNS</sequence>
<keyword evidence="2" id="KW-0547">Nucleotide-binding</keyword>
<keyword evidence="3" id="KW-0342">GTP-binding</keyword>
<dbReference type="CDD" id="cd01852">
    <property type="entry name" value="AIG1"/>
    <property type="match status" value="1"/>
</dbReference>
<reference evidence="5" key="2">
    <citation type="submission" date="2025-08" db="UniProtKB">
        <authorList>
            <consortium name="Ensembl"/>
        </authorList>
    </citation>
    <scope>IDENTIFICATION</scope>
</reference>
<evidence type="ECO:0000313" key="5">
    <source>
        <dbReference type="Ensembl" id="ENSOTSP00005154030.1"/>
    </source>
</evidence>
<dbReference type="InterPro" id="IPR027417">
    <property type="entry name" value="P-loop_NTPase"/>
</dbReference>
<dbReference type="PROSITE" id="PS51720">
    <property type="entry name" value="G_AIG1"/>
    <property type="match status" value="1"/>
</dbReference>